<name>A0AC61QRY8_9BACT</name>
<comment type="caution">
    <text evidence="1">The sequence shown here is derived from an EMBL/GenBank/DDBJ whole genome shotgun (WGS) entry which is preliminary data.</text>
</comment>
<protein>
    <submittedName>
        <fullName evidence="1">Uncharacterized protein</fullName>
    </submittedName>
</protein>
<proteinExistence type="predicted"/>
<evidence type="ECO:0000313" key="2">
    <source>
        <dbReference type="Proteomes" id="UP000308886"/>
    </source>
</evidence>
<organism evidence="1 2">
    <name type="scientific">Palleniella muris</name>
    <dbReference type="NCBI Taxonomy" id="3038145"/>
    <lineage>
        <taxon>Bacteria</taxon>
        <taxon>Pseudomonadati</taxon>
        <taxon>Bacteroidota</taxon>
        <taxon>Bacteroidia</taxon>
        <taxon>Bacteroidales</taxon>
        <taxon>Prevotellaceae</taxon>
        <taxon>Palleniella</taxon>
    </lineage>
</organism>
<dbReference type="EMBL" id="SRZC01000006">
    <property type="protein sequence ID" value="TGX82976.1"/>
    <property type="molecule type" value="Genomic_DNA"/>
</dbReference>
<gene>
    <name evidence="1" type="ORF">E5358_04765</name>
</gene>
<accession>A0AC61QRY8</accession>
<reference evidence="1" key="1">
    <citation type="submission" date="2019-04" db="EMBL/GenBank/DDBJ databases">
        <title>Microbes associate with the intestines of laboratory mice.</title>
        <authorList>
            <person name="Navarre W."/>
            <person name="Wong E."/>
            <person name="Huang K."/>
            <person name="Tropini C."/>
            <person name="Ng K."/>
            <person name="Yu B."/>
        </authorList>
    </citation>
    <scope>NUCLEOTIDE SEQUENCE</scope>
    <source>
        <strain evidence="1">NM73_A23</strain>
    </source>
</reference>
<keyword evidence="2" id="KW-1185">Reference proteome</keyword>
<dbReference type="Proteomes" id="UP000308886">
    <property type="component" value="Unassembled WGS sequence"/>
</dbReference>
<evidence type="ECO:0000313" key="1">
    <source>
        <dbReference type="EMBL" id="TGX82976.1"/>
    </source>
</evidence>
<sequence length="470" mass="51642">MESIYNLQKRAGTLRRQTDTDSITPEDVGGLQYDTLAYIATMEQNAGSLGIRKVYRSCAEMEPDTTPVGTNGKELRFGQLVCIYDNNNPTAPDSGDIYAFQNPGWLLIGNISNISTLQNNIDSLRTWIEDNRKDIDGLGKGIVGLGADRNLPYRFLPGWDTETPGNFSDWELVSAALDKLNGGADDANRSGWYRGLLNGAPFDVRVFERGYANNDWTQVISGPVSVAGGSLASGAEFAILRRNCSKGVWEPWEDVIAVLKAELKGISDDALMKSQGGTILKPLNITSLGCQGGIIIDEKKDIHVINEPTEDDHAVPKRYVDKVAGKAANALQGATARFAGIKEPPEDCEYETETADLSPERIFYVPSHRCFRGLYGSIVFTSWTTEELYNHRTEKNLPLPYKDKIYIQGRHLYLWNEEEQTLTPITNDCGGELADGSVTTRKLADGAVTLTKIAPCAFATASEVLEVINK</sequence>